<feature type="binding site" evidence="7">
    <location>
        <position position="357"/>
    </location>
    <ligand>
        <name>deamido-NAD(+)</name>
        <dbReference type="ChEBI" id="CHEBI:58437"/>
        <note>ligand shared between two neighboring subunits</note>
    </ligand>
</feature>
<dbReference type="Pfam" id="PF02540">
    <property type="entry name" value="NAD_synthase"/>
    <property type="match status" value="1"/>
</dbReference>
<dbReference type="CDD" id="cd07570">
    <property type="entry name" value="GAT_Gln-NAD-synth"/>
    <property type="match status" value="1"/>
</dbReference>
<evidence type="ECO:0000256" key="8">
    <source>
        <dbReference type="PIRNR" id="PIRNR006630"/>
    </source>
</evidence>
<feature type="region of interest" description="Disordered" evidence="11">
    <location>
        <begin position="499"/>
        <end position="527"/>
    </location>
</feature>
<dbReference type="CDD" id="cd00553">
    <property type="entry name" value="NAD_synthase"/>
    <property type="match status" value="1"/>
</dbReference>
<feature type="binding site" evidence="7">
    <location>
        <position position="381"/>
    </location>
    <ligand>
        <name>ATP</name>
        <dbReference type="ChEBI" id="CHEBI:30616"/>
    </ligand>
</feature>
<feature type="binding site" evidence="7">
    <location>
        <position position="172"/>
    </location>
    <ligand>
        <name>L-glutamine</name>
        <dbReference type="ChEBI" id="CHEBI:58359"/>
    </ligand>
</feature>
<evidence type="ECO:0000256" key="1">
    <source>
        <dbReference type="ARBA" id="ARBA00005188"/>
    </source>
</evidence>
<dbReference type="NCBIfam" id="NF010588">
    <property type="entry name" value="PRK13981.1"/>
    <property type="match status" value="1"/>
</dbReference>
<dbReference type="AlphaFoldDB" id="A0A6P1M4P2"/>
<dbReference type="Proteomes" id="UP000464954">
    <property type="component" value="Chromosome"/>
</dbReference>
<feature type="domain" description="CN hydrolase" evidence="12">
    <location>
        <begin position="4"/>
        <end position="242"/>
    </location>
</feature>
<comment type="caution">
    <text evidence="7">Lacks conserved residue(s) required for the propagation of feature annotation.</text>
</comment>
<comment type="catalytic activity">
    <reaction evidence="7 8">
        <text>deamido-NAD(+) + L-glutamine + ATP + H2O = L-glutamate + AMP + diphosphate + NAD(+) + H(+)</text>
        <dbReference type="Rhea" id="RHEA:24384"/>
        <dbReference type="ChEBI" id="CHEBI:15377"/>
        <dbReference type="ChEBI" id="CHEBI:15378"/>
        <dbReference type="ChEBI" id="CHEBI:29985"/>
        <dbReference type="ChEBI" id="CHEBI:30616"/>
        <dbReference type="ChEBI" id="CHEBI:33019"/>
        <dbReference type="ChEBI" id="CHEBI:57540"/>
        <dbReference type="ChEBI" id="CHEBI:58359"/>
        <dbReference type="ChEBI" id="CHEBI:58437"/>
        <dbReference type="ChEBI" id="CHEBI:456215"/>
        <dbReference type="EC" id="6.3.5.1"/>
    </reaction>
</comment>
<dbReference type="Pfam" id="PF00795">
    <property type="entry name" value="CN_hydrolase"/>
    <property type="match status" value="1"/>
</dbReference>
<dbReference type="UniPathway" id="UPA00253">
    <property type="reaction ID" value="UER00334"/>
</dbReference>
<evidence type="ECO:0000256" key="7">
    <source>
        <dbReference type="HAMAP-Rule" id="MF_02090"/>
    </source>
</evidence>
<keyword evidence="6 7" id="KW-0520">NAD</keyword>
<feature type="binding site" evidence="7">
    <location>
        <position position="178"/>
    </location>
    <ligand>
        <name>L-glutamine</name>
        <dbReference type="ChEBI" id="CHEBI:58359"/>
    </ligand>
</feature>
<keyword evidence="4 7" id="KW-0547">Nucleotide-binding</keyword>
<dbReference type="PROSITE" id="PS50263">
    <property type="entry name" value="CN_HYDROLASE"/>
    <property type="match status" value="1"/>
</dbReference>
<dbReference type="GO" id="GO:0009435">
    <property type="term" value="P:NAD+ biosynthetic process"/>
    <property type="evidence" value="ECO:0007669"/>
    <property type="project" value="UniProtKB-UniRule"/>
</dbReference>
<dbReference type="GO" id="GO:0000257">
    <property type="term" value="F:nitrilase activity"/>
    <property type="evidence" value="ECO:0007669"/>
    <property type="project" value="UniProtKB-ARBA"/>
</dbReference>
<feature type="binding site" evidence="7">
    <location>
        <begin position="275"/>
        <end position="282"/>
    </location>
    <ligand>
        <name>ATP</name>
        <dbReference type="ChEBI" id="CHEBI:30616"/>
    </ligand>
</feature>
<dbReference type="PANTHER" id="PTHR23090">
    <property type="entry name" value="NH 3 /GLUTAMINE-DEPENDENT NAD + SYNTHETASE"/>
    <property type="match status" value="1"/>
</dbReference>
<dbReference type="InterPro" id="IPR003694">
    <property type="entry name" value="NAD_synthase"/>
</dbReference>
<dbReference type="InterPro" id="IPR036526">
    <property type="entry name" value="C-N_Hydrolase_sf"/>
</dbReference>
<keyword evidence="3 7" id="KW-0436">Ligase</keyword>
<dbReference type="SUPFAM" id="SSF56317">
    <property type="entry name" value="Carbon-nitrogen hydrolase"/>
    <property type="match status" value="1"/>
</dbReference>
<feature type="active site" description="For glutaminase activity" evidence="7">
    <location>
        <position position="108"/>
    </location>
</feature>
<evidence type="ECO:0000256" key="11">
    <source>
        <dbReference type="SAM" id="MobiDB-lite"/>
    </source>
</evidence>
<dbReference type="GO" id="GO:0008795">
    <property type="term" value="F:NAD+ synthase activity"/>
    <property type="evidence" value="ECO:0007669"/>
    <property type="project" value="UniProtKB-UniRule"/>
</dbReference>
<comment type="similarity">
    <text evidence="2 7 8">In the C-terminal section; belongs to the NAD synthetase family.</text>
</comment>
<dbReference type="PIRSF" id="PIRSF006630">
    <property type="entry name" value="NADS_GAT"/>
    <property type="match status" value="1"/>
</dbReference>
<evidence type="ECO:0000256" key="2">
    <source>
        <dbReference type="ARBA" id="ARBA00007145"/>
    </source>
</evidence>
<dbReference type="PANTHER" id="PTHR23090:SF9">
    <property type="entry name" value="GLUTAMINE-DEPENDENT NAD(+) SYNTHETASE"/>
    <property type="match status" value="1"/>
</dbReference>
<comment type="pathway">
    <text evidence="1 7 8">Cofactor biosynthesis; NAD(+) biosynthesis; NAD(+) from deamido-NAD(+) (L-Gln route): step 1/1.</text>
</comment>
<gene>
    <name evidence="7" type="primary">nadE</name>
    <name evidence="13" type="ORF">GT409_08850</name>
</gene>
<comment type="function">
    <text evidence="7">Catalyzes the ATP-dependent amidation of deamido-NAD to form NAD. Uses L-glutamine as a nitrogen source.</text>
</comment>
<feature type="active site" description="Nucleophile; for glutaminase activity" evidence="7">
    <location>
        <position position="144"/>
    </location>
</feature>
<keyword evidence="5 7" id="KW-0067">ATP-binding</keyword>
<dbReference type="GO" id="GO:0005524">
    <property type="term" value="F:ATP binding"/>
    <property type="evidence" value="ECO:0007669"/>
    <property type="project" value="UniProtKB-UniRule"/>
</dbReference>
<dbReference type="EC" id="6.3.5.1" evidence="7 8"/>
<dbReference type="RefSeq" id="WP_160628742.1">
    <property type="nucleotide sequence ID" value="NZ_CP047593.1"/>
</dbReference>
<feature type="binding site" evidence="7">
    <location>
        <position position="386"/>
    </location>
    <ligand>
        <name>deamido-NAD(+)</name>
        <dbReference type="ChEBI" id="CHEBI:58437"/>
        <note>ligand shared between two neighboring subunits</note>
    </ligand>
</feature>
<dbReference type="Gene3D" id="3.40.50.620">
    <property type="entry name" value="HUPs"/>
    <property type="match status" value="1"/>
</dbReference>
<comment type="similarity">
    <text evidence="10">Belongs to the NAD synthetase family.</text>
</comment>
<proteinExistence type="inferred from homology"/>
<evidence type="ECO:0000256" key="4">
    <source>
        <dbReference type="ARBA" id="ARBA00022741"/>
    </source>
</evidence>
<feature type="region of interest" description="Disordered" evidence="11">
    <location>
        <begin position="423"/>
        <end position="454"/>
    </location>
</feature>
<evidence type="ECO:0000256" key="3">
    <source>
        <dbReference type="ARBA" id="ARBA00022598"/>
    </source>
</evidence>
<dbReference type="GO" id="GO:0003952">
    <property type="term" value="F:NAD+ synthase (glutamine-hydrolyzing) activity"/>
    <property type="evidence" value="ECO:0007669"/>
    <property type="project" value="UniProtKB-UniRule"/>
</dbReference>
<dbReference type="PROSITE" id="PS00920">
    <property type="entry name" value="NITRIL_CHT_1"/>
    <property type="match status" value="1"/>
</dbReference>
<protein>
    <recommendedName>
        <fullName evidence="7 8">Glutamine-dependent NAD(+) synthetase</fullName>
        <ecNumber evidence="7 8">6.3.5.1</ecNumber>
    </recommendedName>
    <alternativeName>
        <fullName evidence="7 8">NAD(+) synthase [glutamine-hydrolyzing]</fullName>
    </alternativeName>
</protein>
<sequence>MQPLNTALIQFNPTVGALEQNADRIVELASAAAVDGAQLIVFPELSLCGYPPEDLILRPHFIQDCAKQLDRIAGKLPAEAYCVIGSPIERHNAAVVFHKGKQIGIYRKMMLPNYGVFDEKRVFDEGDSPFAFDAFGTKVGIHICEDSWLADGEASTSLAAEKPDLVINLSASPYHRGKRFEREEVFAAAARAMNAPLLFCNQVGGQDELVFDGGSAAFEADGTLVASAPLFKEGTLTAGTGVFQSLEPLEEVYEALKTGLRDYVEKNGFKKTVVAVSGGIDSALVLAIAVDALGKDRVAAITMPSQYSSSETLSDAEQIAANFGVEFHTIPIFPIFEKFTEELSIHWNPEPGLAEENLQARIRGTLIMAMSNKNGWLVLSTGNKSEYATGYCTLYGDMAGGFAVIKDVPKTLVFELSRWRNTQSEKPAIPPSTIERPPSAELRPDQQDTDSLPPYEVLDPILEAYVEKDMGIDAMLAAGFDEAAVRQAVRLTDLSEYKRRQGPPGIKITPKAFGRDRRMPVTNRYRG</sequence>
<keyword evidence="14" id="KW-1185">Reference proteome</keyword>
<evidence type="ECO:0000259" key="12">
    <source>
        <dbReference type="PROSITE" id="PS50263"/>
    </source>
</evidence>
<feature type="binding site" evidence="7">
    <location>
        <position position="114"/>
    </location>
    <ligand>
        <name>L-glutamine</name>
        <dbReference type="ChEBI" id="CHEBI:58359"/>
    </ligand>
</feature>
<dbReference type="InterPro" id="IPR022310">
    <property type="entry name" value="NAD/GMP_synthase"/>
</dbReference>
<evidence type="ECO:0000256" key="5">
    <source>
        <dbReference type="ARBA" id="ARBA00022840"/>
    </source>
</evidence>
<feature type="binding site" evidence="7">
    <location>
        <position position="498"/>
    </location>
    <ligand>
        <name>deamido-NAD(+)</name>
        <dbReference type="ChEBI" id="CHEBI:58437"/>
        <note>ligand shared between two neighboring subunits</note>
    </ligand>
</feature>
<dbReference type="HAMAP" id="MF_02090">
    <property type="entry name" value="NadE_glutamine_dep"/>
    <property type="match status" value="1"/>
</dbReference>
<evidence type="ECO:0000256" key="9">
    <source>
        <dbReference type="PROSITE-ProRule" id="PRU10139"/>
    </source>
</evidence>
<dbReference type="SUPFAM" id="SSF52402">
    <property type="entry name" value="Adenine nucleotide alpha hydrolases-like"/>
    <property type="match status" value="1"/>
</dbReference>
<evidence type="ECO:0000313" key="14">
    <source>
        <dbReference type="Proteomes" id="UP000464954"/>
    </source>
</evidence>
<dbReference type="InterPro" id="IPR000132">
    <property type="entry name" value="Nitrilase/CN_hydratase_CS"/>
</dbReference>
<reference evidence="13 14" key="1">
    <citation type="submission" date="2020-01" db="EMBL/GenBank/DDBJ databases">
        <title>Ponticoccus aerotolerans gen. nov., sp. nov., an anaerobic bacterium and proposal of Ponticoccusceae fam. nov., Ponticoccusles ord. nov. and Ponticoccuse classis nov. in the phylum Kiritimatiellaeota.</title>
        <authorList>
            <person name="Zhou L.Y."/>
            <person name="Du Z.J."/>
        </authorList>
    </citation>
    <scope>NUCLEOTIDE SEQUENCE [LARGE SCALE GENOMIC DNA]</scope>
    <source>
        <strain evidence="13 14">S-5007</strain>
    </source>
</reference>
<dbReference type="InterPro" id="IPR014729">
    <property type="entry name" value="Rossmann-like_a/b/a_fold"/>
</dbReference>
<dbReference type="EMBL" id="CP047593">
    <property type="protein sequence ID" value="QHI69560.1"/>
    <property type="molecule type" value="Genomic_DNA"/>
</dbReference>
<feature type="active site" description="Proton acceptor; for glutaminase activity" evidence="7">
    <location>
        <position position="44"/>
    </location>
</feature>
<name>A0A6P1M4P2_9BACT</name>
<accession>A0A6P1M4P2</accession>
<dbReference type="NCBIfam" id="TIGR00552">
    <property type="entry name" value="nadE"/>
    <property type="match status" value="1"/>
</dbReference>
<dbReference type="InterPro" id="IPR003010">
    <property type="entry name" value="C-N_Hydrolase"/>
</dbReference>
<organism evidence="13 14">
    <name type="scientific">Tichowtungia aerotolerans</name>
    <dbReference type="NCBI Taxonomy" id="2697043"/>
    <lineage>
        <taxon>Bacteria</taxon>
        <taxon>Pseudomonadati</taxon>
        <taxon>Kiritimatiellota</taxon>
        <taxon>Tichowtungiia</taxon>
        <taxon>Tichowtungiales</taxon>
        <taxon>Tichowtungiaceae</taxon>
        <taxon>Tichowtungia</taxon>
    </lineage>
</organism>
<evidence type="ECO:0000256" key="6">
    <source>
        <dbReference type="ARBA" id="ARBA00023027"/>
    </source>
</evidence>
<dbReference type="GO" id="GO:0005737">
    <property type="term" value="C:cytoplasm"/>
    <property type="evidence" value="ECO:0007669"/>
    <property type="project" value="InterPro"/>
</dbReference>
<dbReference type="GO" id="GO:0004359">
    <property type="term" value="F:glutaminase activity"/>
    <property type="evidence" value="ECO:0007669"/>
    <property type="project" value="InterPro"/>
</dbReference>
<dbReference type="Gene3D" id="3.60.110.10">
    <property type="entry name" value="Carbon-nitrogen hydrolase"/>
    <property type="match status" value="1"/>
</dbReference>
<evidence type="ECO:0000313" key="13">
    <source>
        <dbReference type="EMBL" id="QHI69560.1"/>
    </source>
</evidence>
<feature type="active site" description="Proton acceptor" evidence="9">
    <location>
        <position position="44"/>
    </location>
</feature>
<dbReference type="KEGG" id="taer:GT409_08850"/>
<dbReference type="FunFam" id="3.40.50.620:FF:000106">
    <property type="entry name" value="Glutamine-dependent NAD(+) synthetase"/>
    <property type="match status" value="1"/>
</dbReference>
<evidence type="ECO:0000256" key="10">
    <source>
        <dbReference type="RuleBase" id="RU003811"/>
    </source>
</evidence>
<dbReference type="InterPro" id="IPR014445">
    <property type="entry name" value="Gln-dep_NAD_synthase"/>
</dbReference>